<organism evidence="3 4">
    <name type="scientific">Chytriomyces confervae</name>
    <dbReference type="NCBI Taxonomy" id="246404"/>
    <lineage>
        <taxon>Eukaryota</taxon>
        <taxon>Fungi</taxon>
        <taxon>Fungi incertae sedis</taxon>
        <taxon>Chytridiomycota</taxon>
        <taxon>Chytridiomycota incertae sedis</taxon>
        <taxon>Chytridiomycetes</taxon>
        <taxon>Chytridiales</taxon>
        <taxon>Chytriomycetaceae</taxon>
        <taxon>Chytriomyces</taxon>
    </lineage>
</organism>
<sequence>MSLSMSSLPVSADPVTSSAMPAVTSTFDSIVTLAPTDPTPTRSTAPATTSDPVCSGNNWDRGTATDPNAPPGPYPVKGEQVYILDPNNYCINLPNPESSFLIENYYSQGQFPSFVRGEGFVRSFCVGALSPGSLPMPAGAVKSLHITTNRNLNGKAYHQITGTLDCEILNMTCTGDNGGQYDNVPYKNCGKEPYSGVDVTKNPGFIDYVEIGGNGEFCMRTCVEGNQLGDPCNVKNDTNGCEVLTGGTMDRSPGFKLNGVEVKITATLPPGAKTSGASSSAKATGTAAATSAVPTSTKSGALAQSVAVLGGAFAVMAAYFVM</sequence>
<keyword evidence="2" id="KW-0472">Membrane</keyword>
<dbReference type="EMBL" id="QEAP01000160">
    <property type="protein sequence ID" value="TPX73867.1"/>
    <property type="molecule type" value="Genomic_DNA"/>
</dbReference>
<keyword evidence="2" id="KW-0812">Transmembrane</keyword>
<evidence type="ECO:0000256" key="2">
    <source>
        <dbReference type="SAM" id="Phobius"/>
    </source>
</evidence>
<evidence type="ECO:0000313" key="3">
    <source>
        <dbReference type="EMBL" id="TPX73867.1"/>
    </source>
</evidence>
<dbReference type="AlphaFoldDB" id="A0A507FE65"/>
<protein>
    <submittedName>
        <fullName evidence="3">Uncharacterized protein</fullName>
    </submittedName>
</protein>
<dbReference type="OrthoDB" id="3044029at2759"/>
<proteinExistence type="predicted"/>
<feature type="compositionally biased region" description="Low complexity" evidence="1">
    <location>
        <begin position="35"/>
        <end position="52"/>
    </location>
</feature>
<keyword evidence="4" id="KW-1185">Reference proteome</keyword>
<feature type="region of interest" description="Disordered" evidence="1">
    <location>
        <begin position="35"/>
        <end position="73"/>
    </location>
</feature>
<dbReference type="STRING" id="246404.A0A507FE65"/>
<evidence type="ECO:0000256" key="1">
    <source>
        <dbReference type="SAM" id="MobiDB-lite"/>
    </source>
</evidence>
<reference evidence="3 4" key="1">
    <citation type="journal article" date="2019" name="Sci. Rep.">
        <title>Comparative genomics of chytrid fungi reveal insights into the obligate biotrophic and pathogenic lifestyle of Synchytrium endobioticum.</title>
        <authorList>
            <person name="van de Vossenberg B.T.L.H."/>
            <person name="Warris S."/>
            <person name="Nguyen H.D.T."/>
            <person name="van Gent-Pelzer M.P.E."/>
            <person name="Joly D.L."/>
            <person name="van de Geest H.C."/>
            <person name="Bonants P.J.M."/>
            <person name="Smith D.S."/>
            <person name="Levesque C.A."/>
            <person name="van der Lee T.A.J."/>
        </authorList>
    </citation>
    <scope>NUCLEOTIDE SEQUENCE [LARGE SCALE GENOMIC DNA]</scope>
    <source>
        <strain evidence="3 4">CBS 675.73</strain>
    </source>
</reference>
<feature type="transmembrane region" description="Helical" evidence="2">
    <location>
        <begin position="301"/>
        <end position="321"/>
    </location>
</feature>
<evidence type="ECO:0000313" key="4">
    <source>
        <dbReference type="Proteomes" id="UP000320333"/>
    </source>
</evidence>
<dbReference type="Proteomes" id="UP000320333">
    <property type="component" value="Unassembled WGS sequence"/>
</dbReference>
<name>A0A507FE65_9FUNG</name>
<gene>
    <name evidence="3" type="ORF">CcCBS67573_g04861</name>
</gene>
<keyword evidence="2" id="KW-1133">Transmembrane helix</keyword>
<accession>A0A507FE65</accession>
<comment type="caution">
    <text evidence="3">The sequence shown here is derived from an EMBL/GenBank/DDBJ whole genome shotgun (WGS) entry which is preliminary data.</text>
</comment>